<organism evidence="1 2">
    <name type="scientific">Streptomyces varsoviensis</name>
    <dbReference type="NCBI Taxonomy" id="67373"/>
    <lineage>
        <taxon>Bacteria</taxon>
        <taxon>Bacillati</taxon>
        <taxon>Actinomycetota</taxon>
        <taxon>Actinomycetes</taxon>
        <taxon>Kitasatosporales</taxon>
        <taxon>Streptomycetaceae</taxon>
        <taxon>Streptomyces</taxon>
    </lineage>
</organism>
<comment type="caution">
    <text evidence="1">The sequence shown here is derived from an EMBL/GenBank/DDBJ whole genome shotgun (WGS) entry which is preliminary data.</text>
</comment>
<evidence type="ECO:0000313" key="2">
    <source>
        <dbReference type="Proteomes" id="UP000037020"/>
    </source>
</evidence>
<accession>A0ABR5J2E6</accession>
<protein>
    <recommendedName>
        <fullName evidence="3">ROK family transcriptional regulator</fullName>
    </recommendedName>
</protein>
<dbReference type="InterPro" id="IPR043129">
    <property type="entry name" value="ATPase_NBD"/>
</dbReference>
<dbReference type="Gene3D" id="3.30.420.40">
    <property type="match status" value="1"/>
</dbReference>
<proteinExistence type="predicted"/>
<feature type="non-terminal residue" evidence="1">
    <location>
        <position position="1"/>
    </location>
</feature>
<dbReference type="Proteomes" id="UP000037020">
    <property type="component" value="Unassembled WGS sequence"/>
</dbReference>
<dbReference type="EMBL" id="LGUT01002144">
    <property type="protein sequence ID" value="KOG87589.1"/>
    <property type="molecule type" value="Genomic_DNA"/>
</dbReference>
<sequence>GETLFAPLREQLRRYATLSFATGVEVVPAQLAGDAGLVGAAAAAAEALGLWSARHAMPARTA</sequence>
<gene>
    <name evidence="1" type="ORF">ADK38_24590</name>
</gene>
<dbReference type="SUPFAM" id="SSF53067">
    <property type="entry name" value="Actin-like ATPase domain"/>
    <property type="match status" value="1"/>
</dbReference>
<reference evidence="1 2" key="1">
    <citation type="submission" date="2015-07" db="EMBL/GenBank/DDBJ databases">
        <authorList>
            <person name="Ju K.-S."/>
            <person name="Doroghazi J.R."/>
            <person name="Metcalf W.W."/>
        </authorList>
    </citation>
    <scope>NUCLEOTIDE SEQUENCE [LARGE SCALE GENOMIC DNA]</scope>
    <source>
        <strain evidence="1 2">NRRL B-3589</strain>
    </source>
</reference>
<evidence type="ECO:0008006" key="3">
    <source>
        <dbReference type="Google" id="ProtNLM"/>
    </source>
</evidence>
<evidence type="ECO:0000313" key="1">
    <source>
        <dbReference type="EMBL" id="KOG87589.1"/>
    </source>
</evidence>
<name>A0ABR5J2E6_9ACTN</name>
<keyword evidence="2" id="KW-1185">Reference proteome</keyword>